<dbReference type="InterPro" id="IPR005162">
    <property type="entry name" value="Retrotrans_gag_dom"/>
</dbReference>
<dbReference type="InterPro" id="IPR036047">
    <property type="entry name" value="F-box-like_dom_sf"/>
</dbReference>
<dbReference type="CDD" id="cd22157">
    <property type="entry name" value="F-box_AtFBW1-like"/>
    <property type="match status" value="1"/>
</dbReference>
<dbReference type="Gene3D" id="3.30.70.270">
    <property type="match status" value="1"/>
</dbReference>
<evidence type="ECO:0000256" key="1">
    <source>
        <dbReference type="SAM" id="Coils"/>
    </source>
</evidence>
<dbReference type="Proteomes" id="UP001231189">
    <property type="component" value="Unassembled WGS sequence"/>
</dbReference>
<dbReference type="EMBL" id="JAUUTY010000006">
    <property type="protein sequence ID" value="KAK1619657.1"/>
    <property type="molecule type" value="Genomic_DNA"/>
</dbReference>
<dbReference type="Pfam" id="PF00646">
    <property type="entry name" value="F-box"/>
    <property type="match status" value="1"/>
</dbReference>
<proteinExistence type="predicted"/>
<dbReference type="InterPro" id="IPR043128">
    <property type="entry name" value="Rev_trsase/Diguanyl_cyclase"/>
</dbReference>
<dbReference type="Pfam" id="PF03732">
    <property type="entry name" value="Retrotrans_gag"/>
    <property type="match status" value="1"/>
</dbReference>
<dbReference type="InterPro" id="IPR043502">
    <property type="entry name" value="DNA/RNA_pol_sf"/>
</dbReference>
<accession>A0AAD8REP2</accession>
<sequence>MQARSRKKKQPAISLPEDLLVEILARVPFKSLCRFNCVSQSWLALCSDPDLRKRSPQALSGFFCFARNDEYHALRFLNLSGKGRPLVDPDLPFLRGIWDEGVRVMDCCSSLLLCLCWKSSSIEADATDYVVCNPATEKWTVLPATKELHTKNVIRLGFDPAFPSRFAVFVLVQDLYDREINGVEIFSSETARWTYKQSKWDHGTSVDDDNDSVSVFFSDTLYLTTRDSSVITVDTKGKTWRKIRMPLSMQDTTDYGFIAECQGRLYGITMDEVRKKLFSISLSGKAAHWYKLLKNRDSLDWEDIVPLFYSKFYPPSEIHKDRNRIYNFWPHDGESIAQAWGRLKSLMLKCPIHELPGNVIIDNFYARLSFQDKTLLDTSCSGSFTCNKEEFKRDLLDRIQENTEGWENDKDRESEIEEERLLEILKKHRGAIGYTLDDLKGISPSICQHAINMEDDAKPVVEHQRRLIPKMKEVRCEETNLVLNWEKYHFMVNEGIVLGHKISERGIEVDRAKVEAIEKMPYPRDVKDRKGVDNPVADNLSRLENIAYDPVPVNDNFPNEQLAVIKGALPPALDLDSFPCVEEAIRVADEFCDQYRALRREVEILQEENQRLRRMLEYYSIPSTRPSPPHSDNNESLQVLVQNCKEKLKLKEILKKREKNPSPSPPKE</sequence>
<dbReference type="SUPFAM" id="SSF56672">
    <property type="entry name" value="DNA/RNA polymerases"/>
    <property type="match status" value="1"/>
</dbReference>
<protein>
    <recommendedName>
        <fullName evidence="2">F-box domain-containing protein</fullName>
    </recommendedName>
</protein>
<dbReference type="Gene3D" id="1.20.1280.50">
    <property type="match status" value="1"/>
</dbReference>
<feature type="coiled-coil region" evidence="1">
    <location>
        <begin position="581"/>
        <end position="615"/>
    </location>
</feature>
<gene>
    <name evidence="3" type="ORF">QYE76_025174</name>
</gene>
<reference evidence="3" key="1">
    <citation type="submission" date="2023-07" db="EMBL/GenBank/DDBJ databases">
        <title>A chromosome-level genome assembly of Lolium multiflorum.</title>
        <authorList>
            <person name="Chen Y."/>
            <person name="Copetti D."/>
            <person name="Kolliker R."/>
            <person name="Studer B."/>
        </authorList>
    </citation>
    <scope>NUCLEOTIDE SEQUENCE</scope>
    <source>
        <strain evidence="3">02402/16</strain>
        <tissue evidence="3">Leaf</tissue>
    </source>
</reference>
<keyword evidence="1" id="KW-0175">Coiled coil</keyword>
<feature type="domain" description="F-box" evidence="2">
    <location>
        <begin position="15"/>
        <end position="55"/>
    </location>
</feature>
<dbReference type="PANTHER" id="PTHR35546">
    <property type="entry name" value="F-BOX PROTEIN INTERACTION DOMAIN PROTEIN-RELATED"/>
    <property type="match status" value="1"/>
</dbReference>
<dbReference type="InterPro" id="IPR055290">
    <property type="entry name" value="At3g26010-like"/>
</dbReference>
<dbReference type="SMART" id="SM00256">
    <property type="entry name" value="FBOX"/>
    <property type="match status" value="1"/>
</dbReference>
<dbReference type="SUPFAM" id="SSF81383">
    <property type="entry name" value="F-box domain"/>
    <property type="match status" value="1"/>
</dbReference>
<keyword evidence="4" id="KW-1185">Reference proteome</keyword>
<dbReference type="PANTHER" id="PTHR35546:SF48">
    <property type="entry name" value="F-BOX DOMAIN-CONTAINING PROTEIN"/>
    <property type="match status" value="1"/>
</dbReference>
<dbReference type="InterPro" id="IPR001810">
    <property type="entry name" value="F-box_dom"/>
</dbReference>
<evidence type="ECO:0000313" key="4">
    <source>
        <dbReference type="Proteomes" id="UP001231189"/>
    </source>
</evidence>
<dbReference type="AlphaFoldDB" id="A0AAD8REP2"/>
<evidence type="ECO:0000313" key="3">
    <source>
        <dbReference type="EMBL" id="KAK1619657.1"/>
    </source>
</evidence>
<name>A0AAD8REP2_LOLMU</name>
<comment type="caution">
    <text evidence="3">The sequence shown here is derived from an EMBL/GenBank/DDBJ whole genome shotgun (WGS) entry which is preliminary data.</text>
</comment>
<organism evidence="3 4">
    <name type="scientific">Lolium multiflorum</name>
    <name type="common">Italian ryegrass</name>
    <name type="synonym">Lolium perenne subsp. multiflorum</name>
    <dbReference type="NCBI Taxonomy" id="4521"/>
    <lineage>
        <taxon>Eukaryota</taxon>
        <taxon>Viridiplantae</taxon>
        <taxon>Streptophyta</taxon>
        <taxon>Embryophyta</taxon>
        <taxon>Tracheophyta</taxon>
        <taxon>Spermatophyta</taxon>
        <taxon>Magnoliopsida</taxon>
        <taxon>Liliopsida</taxon>
        <taxon>Poales</taxon>
        <taxon>Poaceae</taxon>
        <taxon>BOP clade</taxon>
        <taxon>Pooideae</taxon>
        <taxon>Poodae</taxon>
        <taxon>Poeae</taxon>
        <taxon>Poeae Chloroplast Group 2 (Poeae type)</taxon>
        <taxon>Loliodinae</taxon>
        <taxon>Loliinae</taxon>
        <taxon>Lolium</taxon>
    </lineage>
</organism>
<evidence type="ECO:0000259" key="2">
    <source>
        <dbReference type="SMART" id="SM00256"/>
    </source>
</evidence>